<comment type="function">
    <text evidence="12">Cysteine protease that plays a key role in autophagy by mediating both proteolytic activation and delipidation of ATG8 family proteins. The protease activity is required for proteolytic activation of ATG8 family proteins: cleaves the C-terminal amino acid of ATG8 proteins to reveal a C-terminal glycine. Exposure of the glycine at the C-terminus is essential for ATG8 proteins conjugation to phosphatidylethanolamine (PE) and insertion to membranes, which is necessary for autophagy. In addition to the protease activity, also mediates delipidation of PE-conjugated ATG8 proteins.</text>
</comment>
<evidence type="ECO:0000256" key="9">
    <source>
        <dbReference type="ARBA" id="ARBA00023006"/>
    </source>
</evidence>
<keyword evidence="14" id="KW-1133">Transmembrane helix</keyword>
<evidence type="ECO:0000256" key="10">
    <source>
        <dbReference type="ARBA" id="ARBA00029362"/>
    </source>
</evidence>
<dbReference type="GO" id="GO:0019786">
    <property type="term" value="F:protein-phosphatidylethanolamide deconjugating activity"/>
    <property type="evidence" value="ECO:0007669"/>
    <property type="project" value="InterPro"/>
</dbReference>
<feature type="transmembrane region" description="Helical" evidence="14">
    <location>
        <begin position="27"/>
        <end position="46"/>
    </location>
</feature>
<keyword evidence="8 13" id="KW-0653">Protein transport</keyword>
<dbReference type="GO" id="GO:0004197">
    <property type="term" value="F:cysteine-type endopeptidase activity"/>
    <property type="evidence" value="ECO:0007669"/>
    <property type="project" value="TreeGrafter"/>
</dbReference>
<evidence type="ECO:0000256" key="13">
    <source>
        <dbReference type="RuleBase" id="RU363115"/>
    </source>
</evidence>
<keyword evidence="9 13" id="KW-0072">Autophagy</keyword>
<evidence type="ECO:0000313" key="17">
    <source>
        <dbReference type="Proteomes" id="UP000585474"/>
    </source>
</evidence>
<dbReference type="EC" id="3.4.22.-" evidence="13"/>
<comment type="catalytic activity">
    <reaction evidence="10">
        <text>[protein]-C-terminal L-amino acid-glycyl-phosphatidylethanolamide + H2O = [protein]-C-terminal L-amino acid-glycine + a 1,2-diacyl-sn-glycero-3-phosphoethanolamine</text>
        <dbReference type="Rhea" id="RHEA:67548"/>
        <dbReference type="Rhea" id="RHEA-COMP:17323"/>
        <dbReference type="Rhea" id="RHEA-COMP:17324"/>
        <dbReference type="ChEBI" id="CHEBI:15377"/>
        <dbReference type="ChEBI" id="CHEBI:64612"/>
        <dbReference type="ChEBI" id="CHEBI:172940"/>
        <dbReference type="ChEBI" id="CHEBI:172941"/>
    </reaction>
    <physiologicalReaction direction="left-to-right" evidence="10">
        <dbReference type="Rhea" id="RHEA:67549"/>
    </physiologicalReaction>
</comment>
<evidence type="ECO:0000256" key="5">
    <source>
        <dbReference type="ARBA" id="ARBA00022670"/>
    </source>
</evidence>
<keyword evidence="5 13" id="KW-0645">Protease</keyword>
<comment type="subcellular location">
    <subcellularLocation>
        <location evidence="1 13">Cytoplasm</location>
    </subcellularLocation>
</comment>
<evidence type="ECO:0000256" key="8">
    <source>
        <dbReference type="ARBA" id="ARBA00022927"/>
    </source>
</evidence>
<comment type="caution">
    <text evidence="16">The sequence shown here is derived from an EMBL/GenBank/DDBJ whole genome shotgun (WGS) entry which is preliminary data.</text>
</comment>
<evidence type="ECO:0000313" key="16">
    <source>
        <dbReference type="EMBL" id="GFY96638.1"/>
    </source>
</evidence>
<evidence type="ECO:0000256" key="7">
    <source>
        <dbReference type="ARBA" id="ARBA00022807"/>
    </source>
</evidence>
<dbReference type="InterPro" id="IPR005078">
    <property type="entry name" value="Peptidase_C54"/>
</dbReference>
<dbReference type="GO" id="GO:0034727">
    <property type="term" value="P:piecemeal microautophagy of the nucleus"/>
    <property type="evidence" value="ECO:0007669"/>
    <property type="project" value="TreeGrafter"/>
</dbReference>
<dbReference type="AlphaFoldDB" id="A0A7J0FDB1"/>
<evidence type="ECO:0000256" key="6">
    <source>
        <dbReference type="ARBA" id="ARBA00022801"/>
    </source>
</evidence>
<dbReference type="SUPFAM" id="SSF54001">
    <property type="entry name" value="Cysteine proteinases"/>
    <property type="match status" value="1"/>
</dbReference>
<keyword evidence="6 13" id="KW-0378">Hydrolase</keyword>
<dbReference type="EMBL" id="BJWL01000011">
    <property type="protein sequence ID" value="GFY96638.1"/>
    <property type="molecule type" value="Genomic_DNA"/>
</dbReference>
<dbReference type="PANTHER" id="PTHR22624:SF49">
    <property type="entry name" value="CYSTEINE PROTEASE"/>
    <property type="match status" value="1"/>
</dbReference>
<evidence type="ECO:0000256" key="3">
    <source>
        <dbReference type="ARBA" id="ARBA00022448"/>
    </source>
</evidence>
<keyword evidence="7" id="KW-0788">Thiol protease</keyword>
<dbReference type="GO" id="GO:0016485">
    <property type="term" value="P:protein processing"/>
    <property type="evidence" value="ECO:0007669"/>
    <property type="project" value="TreeGrafter"/>
</dbReference>
<gene>
    <name evidence="16" type="ORF">Acr_11g0009440</name>
</gene>
<keyword evidence="17" id="KW-1185">Reference proteome</keyword>
<evidence type="ECO:0000256" key="11">
    <source>
        <dbReference type="ARBA" id="ARBA00038724"/>
    </source>
</evidence>
<evidence type="ECO:0000256" key="14">
    <source>
        <dbReference type="SAM" id="Phobius"/>
    </source>
</evidence>
<comment type="subunit">
    <text evidence="11">Interacts with ATG8.</text>
</comment>
<comment type="similarity">
    <text evidence="2 13">Belongs to the peptidase C54 family.</text>
</comment>
<feature type="domain" description="Peptidase C54 catalytic" evidence="15">
    <location>
        <begin position="88"/>
        <end position="186"/>
    </location>
</feature>
<evidence type="ECO:0000256" key="1">
    <source>
        <dbReference type="ARBA" id="ARBA00004496"/>
    </source>
</evidence>
<dbReference type="Proteomes" id="UP000585474">
    <property type="component" value="Unassembled WGS sequence"/>
</dbReference>
<dbReference type="GO" id="GO:0015031">
    <property type="term" value="P:protein transport"/>
    <property type="evidence" value="ECO:0007669"/>
    <property type="project" value="UniProtKB-KW"/>
</dbReference>
<keyword evidence="14" id="KW-0472">Membrane</keyword>
<keyword evidence="4 13" id="KW-0963">Cytoplasm</keyword>
<dbReference type="InterPro" id="IPR038765">
    <property type="entry name" value="Papain-like_cys_pep_sf"/>
</dbReference>
<protein>
    <recommendedName>
        <fullName evidence="13">Cysteine protease</fullName>
        <ecNumber evidence="13">3.4.22.-</ecNumber>
    </recommendedName>
</protein>
<keyword evidence="3" id="KW-0813">Transport</keyword>
<dbReference type="Pfam" id="PF03416">
    <property type="entry name" value="Peptidase_C54"/>
    <property type="match status" value="1"/>
</dbReference>
<organism evidence="16 17">
    <name type="scientific">Actinidia rufa</name>
    <dbReference type="NCBI Taxonomy" id="165716"/>
    <lineage>
        <taxon>Eukaryota</taxon>
        <taxon>Viridiplantae</taxon>
        <taxon>Streptophyta</taxon>
        <taxon>Embryophyta</taxon>
        <taxon>Tracheophyta</taxon>
        <taxon>Spermatophyta</taxon>
        <taxon>Magnoliopsida</taxon>
        <taxon>eudicotyledons</taxon>
        <taxon>Gunneridae</taxon>
        <taxon>Pentapetalae</taxon>
        <taxon>asterids</taxon>
        <taxon>Ericales</taxon>
        <taxon>Actinidiaceae</taxon>
        <taxon>Actinidia</taxon>
    </lineage>
</organism>
<proteinExistence type="inferred from homology"/>
<evidence type="ECO:0000256" key="12">
    <source>
        <dbReference type="ARBA" id="ARBA00045891"/>
    </source>
</evidence>
<evidence type="ECO:0000256" key="4">
    <source>
        <dbReference type="ARBA" id="ARBA00022490"/>
    </source>
</evidence>
<accession>A0A7J0FDB1</accession>
<evidence type="ECO:0000259" key="15">
    <source>
        <dbReference type="Pfam" id="PF03416"/>
    </source>
</evidence>
<dbReference type="GO" id="GO:0000045">
    <property type="term" value="P:autophagosome assembly"/>
    <property type="evidence" value="ECO:0007669"/>
    <property type="project" value="TreeGrafter"/>
</dbReference>
<sequence length="249" mass="27563">MPSSNANDATTCRYMPTAPVPFVDPPLFLLSLISLFLTVSQTIIAAHGYRFVHLSTIDTHPSTLRNLTTSIPLISLKPCCHNSCLCPLQSKYIPLLGTTFTFPQSLGILGGRPGVSTYIVGVQDEEAFYLDPHEVQPVNIRRDDLEADTSSYHCNILRHVPLDSIDPSLALGFYCRDKDDFDDFCDSASELADQSKGAPLFTVTQIRNTPKTASHYDRESDSAQIQQDGSFDAENNAEVCTQEDDWQLL</sequence>
<evidence type="ECO:0000256" key="2">
    <source>
        <dbReference type="ARBA" id="ARBA00010958"/>
    </source>
</evidence>
<reference evidence="16 17" key="1">
    <citation type="submission" date="2019-07" db="EMBL/GenBank/DDBJ databases">
        <title>De Novo Assembly of kiwifruit Actinidia rufa.</title>
        <authorList>
            <person name="Sugita-Konishi S."/>
            <person name="Sato K."/>
            <person name="Mori E."/>
            <person name="Abe Y."/>
            <person name="Kisaki G."/>
            <person name="Hamano K."/>
            <person name="Suezawa K."/>
            <person name="Otani M."/>
            <person name="Fukuda T."/>
            <person name="Manabe T."/>
            <person name="Gomi K."/>
            <person name="Tabuchi M."/>
            <person name="Akimitsu K."/>
            <person name="Kataoka I."/>
        </authorList>
    </citation>
    <scope>NUCLEOTIDE SEQUENCE [LARGE SCALE GENOMIC DNA]</scope>
    <source>
        <strain evidence="17">cv. Fuchu</strain>
    </source>
</reference>
<dbReference type="GO" id="GO:0035973">
    <property type="term" value="P:aggrephagy"/>
    <property type="evidence" value="ECO:0007669"/>
    <property type="project" value="TreeGrafter"/>
</dbReference>
<dbReference type="InterPro" id="IPR046792">
    <property type="entry name" value="Peptidase_C54_cat"/>
</dbReference>
<dbReference type="GO" id="GO:0000423">
    <property type="term" value="P:mitophagy"/>
    <property type="evidence" value="ECO:0007669"/>
    <property type="project" value="TreeGrafter"/>
</dbReference>
<dbReference type="GO" id="GO:0005737">
    <property type="term" value="C:cytoplasm"/>
    <property type="evidence" value="ECO:0007669"/>
    <property type="project" value="UniProtKB-SubCell"/>
</dbReference>
<dbReference type="PANTHER" id="PTHR22624">
    <property type="entry name" value="CYSTEINE PROTEASE ATG4"/>
    <property type="match status" value="1"/>
</dbReference>
<keyword evidence="14" id="KW-0812">Transmembrane</keyword>
<name>A0A7J0FDB1_9ERIC</name>
<dbReference type="OrthoDB" id="2960936at2759"/>